<reference evidence="1 2" key="1">
    <citation type="submission" date="2018-08" db="EMBL/GenBank/DDBJ databases">
        <title>Recombination of ecologically and evolutionarily significant loci maintains genetic cohesion in the Pseudomonas syringae species complex.</title>
        <authorList>
            <person name="Dillon M."/>
            <person name="Thakur S."/>
            <person name="Almeida R.N.D."/>
            <person name="Weir B.S."/>
            <person name="Guttman D.S."/>
        </authorList>
    </citation>
    <scope>NUCLEOTIDE SEQUENCE [LARGE SCALE GENOMIC DNA]</scope>
    <source>
        <strain evidence="1 2">ICMP 2851</strain>
    </source>
</reference>
<sequence length="270" mass="29835">MTTQSQVSARDMKKCNWAFLVKGPRSSLECLPSVSPWWSITFVTNRSEWEAFIPDHPHEADSNRQFDLAMQAITRMNGLAVSSGQPGLIEMTHLVAYDSENNRTVAIPLKLVITVTNLGGLGPTKPAAMDLSRIRPESLPRLTTLMDYWGQPNAESYEGLYKIVEFIESGNREILESVSGKALRRLNNTCNNFHTGLSARHSDEREPPVSKPMPLSEIRKIVRGFTERIGLPGEDGECASACYVGSPTNTFVSALIIVDDATNGAWRNPA</sequence>
<protein>
    <submittedName>
        <fullName evidence="1">Uncharacterized protein</fullName>
    </submittedName>
</protein>
<dbReference type="EMBL" id="RBNX01000142">
    <property type="protein sequence ID" value="RML79869.1"/>
    <property type="molecule type" value="Genomic_DNA"/>
</dbReference>
<proteinExistence type="predicted"/>
<dbReference type="RefSeq" id="WP_147462607.1">
    <property type="nucleotide sequence ID" value="NZ_AP024464.1"/>
</dbReference>
<dbReference type="Proteomes" id="UP000280350">
    <property type="component" value="Unassembled WGS sequence"/>
</dbReference>
<gene>
    <name evidence="1" type="ORF">ALQ89_03200</name>
</gene>
<name>A0AAX1VSX6_PSEAJ</name>
<comment type="caution">
    <text evidence="1">The sequence shown here is derived from an EMBL/GenBank/DDBJ whole genome shotgun (WGS) entry which is preliminary data.</text>
</comment>
<evidence type="ECO:0000313" key="2">
    <source>
        <dbReference type="Proteomes" id="UP000280350"/>
    </source>
</evidence>
<organism evidence="1 2">
    <name type="scientific">Pseudomonas amygdali pv. tabaci</name>
    <name type="common">Pseudomonas syringae pv. tabaci</name>
    <dbReference type="NCBI Taxonomy" id="322"/>
    <lineage>
        <taxon>Bacteria</taxon>
        <taxon>Pseudomonadati</taxon>
        <taxon>Pseudomonadota</taxon>
        <taxon>Gammaproteobacteria</taxon>
        <taxon>Pseudomonadales</taxon>
        <taxon>Pseudomonadaceae</taxon>
        <taxon>Pseudomonas</taxon>
        <taxon>Pseudomonas amygdali</taxon>
    </lineage>
</organism>
<evidence type="ECO:0000313" key="1">
    <source>
        <dbReference type="EMBL" id="RML79869.1"/>
    </source>
</evidence>
<accession>A0AAX1VSX6</accession>
<dbReference type="AlphaFoldDB" id="A0AAX1VSX6"/>